<dbReference type="InterPro" id="IPR029063">
    <property type="entry name" value="SAM-dependent_MTases_sf"/>
</dbReference>
<reference evidence="8 9" key="1">
    <citation type="submission" date="2018-08" db="EMBL/GenBank/DDBJ databases">
        <title>A genome reference for cultivated species of the human gut microbiota.</title>
        <authorList>
            <person name="Zou Y."/>
            <person name="Xue W."/>
            <person name="Luo G."/>
        </authorList>
    </citation>
    <scope>NUCLEOTIDE SEQUENCE [LARGE SCALE GENOMIC DNA]</scope>
    <source>
        <strain evidence="7 9">AF39-4</strain>
        <strain evidence="6 8">AM22-9LB</strain>
    </source>
</reference>
<comment type="similarity">
    <text evidence="4">Belongs to the N(4)/N(6)-methyltransferase family.</text>
</comment>
<evidence type="ECO:0000313" key="9">
    <source>
        <dbReference type="Proteomes" id="UP000284267"/>
    </source>
</evidence>
<dbReference type="EC" id="2.1.1.-" evidence="4"/>
<evidence type="ECO:0000256" key="1">
    <source>
        <dbReference type="ARBA" id="ARBA00022603"/>
    </source>
</evidence>
<dbReference type="EMBL" id="QROE01000001">
    <property type="protein sequence ID" value="RHK98288.1"/>
    <property type="molecule type" value="Genomic_DNA"/>
</dbReference>
<dbReference type="PRINTS" id="PR00508">
    <property type="entry name" value="S21N4MTFRASE"/>
</dbReference>
<dbReference type="GO" id="GO:0032259">
    <property type="term" value="P:methylation"/>
    <property type="evidence" value="ECO:0007669"/>
    <property type="project" value="UniProtKB-KW"/>
</dbReference>
<dbReference type="Gene3D" id="3.40.50.150">
    <property type="entry name" value="Vaccinia Virus protein VP39"/>
    <property type="match status" value="1"/>
</dbReference>
<sequence>MENVNVIDQAIANRYALYHGDSVEITKDIPDNSIHYTIFSPPFSQLYVYSNSDRDMGNCKGDDEFYNHFKYLAKELYRITMPGRLLSFHCMDLPLMKSRDGVIGLKDFPALMLKIFQDCGFIYHSKVTIWKNPVTEMQRTKALGLLHKQIKKDSSMSRQGLPDYVITVRKPGENPERVEHTNESFPVGVWQNYASPVWMDIRQSDTLQRKSARADQDEKHICPLQLEVIQRCIELWTNPNDIVFDPFGGIGSTPYVAVKMGRRGIASELKDSYFEQMKKNVELVAAEEPSLFPVGEKSIEDVVA</sequence>
<dbReference type="Proteomes" id="UP000284220">
    <property type="component" value="Unassembled WGS sequence"/>
</dbReference>
<protein>
    <recommendedName>
        <fullName evidence="4">Methyltransferase</fullName>
        <ecNumber evidence="4">2.1.1.-</ecNumber>
    </recommendedName>
</protein>
<feature type="domain" description="DNA methylase N-4/N-6" evidence="5">
    <location>
        <begin position="35"/>
        <end position="279"/>
    </location>
</feature>
<dbReference type="InterPro" id="IPR001091">
    <property type="entry name" value="RM_Methyltransferase"/>
</dbReference>
<accession>A0A414SKE3</accession>
<dbReference type="EMBL" id="QRHZ01000001">
    <property type="protein sequence ID" value="RHG20065.1"/>
    <property type="molecule type" value="Genomic_DNA"/>
</dbReference>
<dbReference type="Proteomes" id="UP000284267">
    <property type="component" value="Unassembled WGS sequence"/>
</dbReference>
<evidence type="ECO:0000259" key="5">
    <source>
        <dbReference type="Pfam" id="PF01555"/>
    </source>
</evidence>
<dbReference type="InterPro" id="IPR002941">
    <property type="entry name" value="DNA_methylase_N4/N6"/>
</dbReference>
<keyword evidence="1 6" id="KW-0489">Methyltransferase</keyword>
<name>A0A414SKE3_9FIRM</name>
<evidence type="ECO:0000256" key="4">
    <source>
        <dbReference type="RuleBase" id="RU362026"/>
    </source>
</evidence>
<evidence type="ECO:0000313" key="7">
    <source>
        <dbReference type="EMBL" id="RHK98288.1"/>
    </source>
</evidence>
<evidence type="ECO:0000313" key="8">
    <source>
        <dbReference type="Proteomes" id="UP000284220"/>
    </source>
</evidence>
<keyword evidence="2 6" id="KW-0808">Transferase</keyword>
<evidence type="ECO:0000313" key="6">
    <source>
        <dbReference type="EMBL" id="RHG20065.1"/>
    </source>
</evidence>
<dbReference type="GO" id="GO:0008170">
    <property type="term" value="F:N-methyltransferase activity"/>
    <property type="evidence" value="ECO:0007669"/>
    <property type="project" value="InterPro"/>
</dbReference>
<comment type="caution">
    <text evidence="6">The sequence shown here is derived from an EMBL/GenBank/DDBJ whole genome shotgun (WGS) entry which is preliminary data.</text>
</comment>
<dbReference type="SUPFAM" id="SSF53335">
    <property type="entry name" value="S-adenosyl-L-methionine-dependent methyltransferases"/>
    <property type="match status" value="1"/>
</dbReference>
<proteinExistence type="inferred from homology"/>
<evidence type="ECO:0000256" key="2">
    <source>
        <dbReference type="ARBA" id="ARBA00022679"/>
    </source>
</evidence>
<keyword evidence="3" id="KW-0680">Restriction system</keyword>
<organism evidence="6 8">
    <name type="scientific">Blautia obeum</name>
    <dbReference type="NCBI Taxonomy" id="40520"/>
    <lineage>
        <taxon>Bacteria</taxon>
        <taxon>Bacillati</taxon>
        <taxon>Bacillota</taxon>
        <taxon>Clostridia</taxon>
        <taxon>Lachnospirales</taxon>
        <taxon>Lachnospiraceae</taxon>
        <taxon>Blautia</taxon>
    </lineage>
</organism>
<dbReference type="RefSeq" id="WP_118197387.1">
    <property type="nucleotide sequence ID" value="NZ_CABJDZ010000001.1"/>
</dbReference>
<dbReference type="AlphaFoldDB" id="A0A414SKE3"/>
<dbReference type="GO" id="GO:0003677">
    <property type="term" value="F:DNA binding"/>
    <property type="evidence" value="ECO:0007669"/>
    <property type="project" value="InterPro"/>
</dbReference>
<dbReference type="GO" id="GO:0009307">
    <property type="term" value="P:DNA restriction-modification system"/>
    <property type="evidence" value="ECO:0007669"/>
    <property type="project" value="UniProtKB-KW"/>
</dbReference>
<evidence type="ECO:0000256" key="3">
    <source>
        <dbReference type="ARBA" id="ARBA00022747"/>
    </source>
</evidence>
<gene>
    <name evidence="7" type="ORF">DW040_02990</name>
    <name evidence="6" type="ORF">DW272_02340</name>
</gene>
<dbReference type="Pfam" id="PF01555">
    <property type="entry name" value="N6_N4_Mtase"/>
    <property type="match status" value="1"/>
</dbReference>